<reference evidence="2 3" key="1">
    <citation type="submission" date="2013-03" db="EMBL/GenBank/DDBJ databases">
        <title>Reference genome for the Human Microbiome Project.</title>
        <authorList>
            <person name="Aqrawi P."/>
            <person name="Ayvaz T."/>
            <person name="Bess C."/>
            <person name="Blankenburg K."/>
            <person name="Coyle M."/>
            <person name="Deng J."/>
            <person name="Forbes L."/>
            <person name="Fowler G."/>
            <person name="Francisco L."/>
            <person name="Fu Q."/>
            <person name="Gibbs R."/>
            <person name="Gross S."/>
            <person name="Gubbala S."/>
            <person name="Hale W."/>
            <person name="Hemphill L."/>
            <person name="Highlander S."/>
            <person name="Hirani K."/>
            <person name="Jackson L."/>
            <person name="Jakkamsetti A."/>
            <person name="Javaid M."/>
            <person name="Jayaseelan J.C."/>
            <person name="Jiang H."/>
            <person name="Joshi V."/>
            <person name="Korchina V."/>
            <person name="Kovar C."/>
            <person name="Lara F."/>
            <person name="Lee S."/>
            <person name="Liu Y."/>
            <person name="Mata R."/>
            <person name="Mathew T."/>
            <person name="Munidasa M."/>
            <person name="Muzny D."/>
            <person name="Nazareth L."/>
            <person name="Ngo R."/>
            <person name="Nguyen L."/>
            <person name="Nguyen N."/>
            <person name="Okwuonu G."/>
            <person name="Ongeri F."/>
            <person name="Palculict T."/>
            <person name="Patil S."/>
            <person name="Petrosino J."/>
            <person name="Pham C."/>
            <person name="Pham P."/>
            <person name="Pu L.-L."/>
            <person name="Qin X."/>
            <person name="Qu J."/>
            <person name="Reid J."/>
            <person name="Ross M."/>
            <person name="Ruth R."/>
            <person name="Saada N."/>
            <person name="San Lucas F."/>
            <person name="Santibanez J."/>
            <person name="Shang Y."/>
            <person name="Simmons D."/>
            <person name="Song X.-Z."/>
            <person name="Tang L.-Y."/>
            <person name="Thornton R."/>
            <person name="Warren J."/>
            <person name="Weissenberger G."/>
            <person name="Wilczek-Boney K."/>
            <person name="Worley K."/>
            <person name="Youmans B."/>
            <person name="Zhang J."/>
            <person name="Zhang L."/>
            <person name="Zhao Z."/>
            <person name="Zhou C."/>
            <person name="Zhu D."/>
            <person name="Zhu Y."/>
        </authorList>
    </citation>
    <scope>NUCLEOTIDE SEQUENCE [LARGE SCALE GENOMIC DNA]</scope>
    <source>
        <strain evidence="2 3">F0333</strain>
    </source>
</reference>
<dbReference type="EMBL" id="AQHZ01000005">
    <property type="protein sequence ID" value="ENO19019.1"/>
    <property type="molecule type" value="Genomic_DNA"/>
</dbReference>
<keyword evidence="3" id="KW-1185">Reference proteome</keyword>
<organism evidence="2 3">
    <name type="scientific">Schaalia cardiffensis F0333</name>
    <dbReference type="NCBI Taxonomy" id="888050"/>
    <lineage>
        <taxon>Bacteria</taxon>
        <taxon>Bacillati</taxon>
        <taxon>Actinomycetota</taxon>
        <taxon>Actinomycetes</taxon>
        <taxon>Actinomycetales</taxon>
        <taxon>Actinomycetaceae</taxon>
        <taxon>Schaalia</taxon>
    </lineage>
</organism>
<evidence type="ECO:0000313" key="2">
    <source>
        <dbReference type="EMBL" id="ENO19019.1"/>
    </source>
</evidence>
<dbReference type="STRING" id="888050.HMPREF9004_0354"/>
<comment type="caution">
    <text evidence="2">The sequence shown here is derived from an EMBL/GenBank/DDBJ whole genome shotgun (WGS) entry which is preliminary data.</text>
</comment>
<proteinExistence type="predicted"/>
<dbReference type="AlphaFoldDB" id="N6WFK0"/>
<feature type="compositionally biased region" description="Low complexity" evidence="1">
    <location>
        <begin position="26"/>
        <end position="36"/>
    </location>
</feature>
<evidence type="ECO:0000313" key="3">
    <source>
        <dbReference type="Proteomes" id="UP000013015"/>
    </source>
</evidence>
<dbReference type="HOGENOM" id="CLU_3163547_0_0_11"/>
<name>N6WFK0_9ACTO</name>
<protein>
    <submittedName>
        <fullName evidence="2">Uncharacterized protein</fullName>
    </submittedName>
</protein>
<dbReference type="Proteomes" id="UP000013015">
    <property type="component" value="Unassembled WGS sequence"/>
</dbReference>
<gene>
    <name evidence="2" type="ORF">HMPREF9004_0354</name>
</gene>
<evidence type="ECO:0000256" key="1">
    <source>
        <dbReference type="SAM" id="MobiDB-lite"/>
    </source>
</evidence>
<feature type="region of interest" description="Disordered" evidence="1">
    <location>
        <begin position="26"/>
        <end position="47"/>
    </location>
</feature>
<accession>N6WFK0</accession>
<sequence>MGCVAFVWAALLDENRLYAGEAFRASSSRSRVSDVARPTRGRGESTD</sequence>